<proteinExistence type="predicted"/>
<reference evidence="2" key="1">
    <citation type="journal article" date="2019" name="Int. J. Syst. Evol. Microbiol.">
        <title>The Global Catalogue of Microorganisms (GCM) 10K type strain sequencing project: providing services to taxonomists for standard genome sequencing and annotation.</title>
        <authorList>
            <consortium name="The Broad Institute Genomics Platform"/>
            <consortium name="The Broad Institute Genome Sequencing Center for Infectious Disease"/>
            <person name="Wu L."/>
            <person name="Ma J."/>
        </authorList>
    </citation>
    <scope>NUCLEOTIDE SEQUENCE [LARGE SCALE GENOMIC DNA]</scope>
    <source>
        <strain evidence="2">CCUG 58411</strain>
    </source>
</reference>
<comment type="caution">
    <text evidence="1">The sequence shown here is derived from an EMBL/GenBank/DDBJ whole genome shotgun (WGS) entry which is preliminary data.</text>
</comment>
<sequence>MVKNIRIEPRSARDITSMIERVHRDLGYVDGKVQLTEVRELLKLDLRYYQLEDPGFQEEIIHKLKVGAKQVIKRPKLLLDVIRKFDLSALFLPDQKRIYIDGSVPDLKKRWYESHEIAHSVIPWHANYMLGDNRSTLSPDCHETIEAEANFGSGLLLFPSTVFTEARLSSELNLGQIRGLAKQFGNTITSTLWRSVENNEEACFSTIGQHPHGIETDKAYIDYFVTSESFERQFPHISALDVWTWKNRYCRKTKTGPLGAAEIEIHDSNGEPHVFYIESFSNGHGVLTLGRWLRPKPIIVSMGSSSVLQ</sequence>
<protein>
    <submittedName>
        <fullName evidence="1">ImmA/IrrE family metallo-endopeptidase</fullName>
    </submittedName>
</protein>
<gene>
    <name evidence="1" type="ORF">ACFQ2T_08020</name>
</gene>
<keyword evidence="2" id="KW-1185">Reference proteome</keyword>
<dbReference type="Proteomes" id="UP001597206">
    <property type="component" value="Unassembled WGS sequence"/>
</dbReference>
<accession>A0ABW3PDD8</accession>
<organism evidence="1 2">
    <name type="scientific">Methylophilus flavus</name>
    <dbReference type="NCBI Taxonomy" id="640084"/>
    <lineage>
        <taxon>Bacteria</taxon>
        <taxon>Pseudomonadati</taxon>
        <taxon>Pseudomonadota</taxon>
        <taxon>Betaproteobacteria</taxon>
        <taxon>Nitrosomonadales</taxon>
        <taxon>Methylophilaceae</taxon>
        <taxon>Methylophilus</taxon>
    </lineage>
</organism>
<dbReference type="RefSeq" id="WP_379032839.1">
    <property type="nucleotide sequence ID" value="NZ_JBHTLN010000001.1"/>
</dbReference>
<evidence type="ECO:0000313" key="2">
    <source>
        <dbReference type="Proteomes" id="UP001597206"/>
    </source>
</evidence>
<evidence type="ECO:0000313" key="1">
    <source>
        <dbReference type="EMBL" id="MFD1122443.1"/>
    </source>
</evidence>
<name>A0ABW3PDD8_9PROT</name>
<dbReference type="EMBL" id="JBHTLN010000001">
    <property type="protein sequence ID" value="MFD1122443.1"/>
    <property type="molecule type" value="Genomic_DNA"/>
</dbReference>